<dbReference type="PANTHER" id="PTHR40275:SF1">
    <property type="entry name" value="SSL7038 PROTEIN"/>
    <property type="match status" value="1"/>
</dbReference>
<dbReference type="GO" id="GO:0003677">
    <property type="term" value="F:DNA binding"/>
    <property type="evidence" value="ECO:0007669"/>
    <property type="project" value="InterPro"/>
</dbReference>
<comment type="caution">
    <text evidence="1">The sequence shown here is derived from an EMBL/GenBank/DDBJ whole genome shotgun (WGS) entry which is preliminary data.</text>
</comment>
<accession>A0A964E3A2</accession>
<dbReference type="AlphaFoldDB" id="A0A964E3A2"/>
<dbReference type="Proteomes" id="UP000721844">
    <property type="component" value="Unassembled WGS sequence"/>
</dbReference>
<proteinExistence type="predicted"/>
<dbReference type="Gene3D" id="1.10.260.40">
    <property type="entry name" value="lambda repressor-like DNA-binding domains"/>
    <property type="match status" value="1"/>
</dbReference>
<reference evidence="1 2" key="1">
    <citation type="journal article" date="2021" name="Microorganisms">
        <title>Acidisoma silvae sp. nov. and Acidisomacellulosilytica sp. nov., Two Acidophilic Bacteria Isolated from Decaying Wood, Hydrolyzing Cellulose and Producing Poly-3-hydroxybutyrate.</title>
        <authorList>
            <person name="Mieszkin S."/>
            <person name="Pouder E."/>
            <person name="Uroz S."/>
            <person name="Simon-Colin C."/>
            <person name="Alain K."/>
        </authorList>
    </citation>
    <scope>NUCLEOTIDE SEQUENCE [LARGE SCALE GENOMIC DNA]</scope>
    <source>
        <strain evidence="1 2">HW T5.17</strain>
    </source>
</reference>
<gene>
    <name evidence="1" type="ORF">ACELLULO517_08385</name>
</gene>
<dbReference type="EMBL" id="JAESVA010000002">
    <property type="protein sequence ID" value="MCB8880246.1"/>
    <property type="molecule type" value="Genomic_DNA"/>
</dbReference>
<dbReference type="Pfam" id="PF21716">
    <property type="entry name" value="dnstrm_HI1420"/>
    <property type="match status" value="1"/>
</dbReference>
<dbReference type="NCBIfam" id="TIGR02684">
    <property type="entry name" value="dnstrm_HI1420"/>
    <property type="match status" value="1"/>
</dbReference>
<protein>
    <submittedName>
        <fullName evidence="1">Addiction module antidote protein</fullName>
    </submittedName>
</protein>
<sequence length="103" mass="10819">MVKTEPLDLAKYLDTPEARLALLNDAFASGEATYVGHALGLIARSRGMSDVARKAGVSREGLYKSLSDDGDPRLTTLLGVAGALGFRLAALPLEQKTSEDVSG</sequence>
<dbReference type="InterPro" id="IPR010982">
    <property type="entry name" value="Lambda_DNA-bd_dom_sf"/>
</dbReference>
<organism evidence="1 2">
    <name type="scientific">Acidisoma cellulosilyticum</name>
    <dbReference type="NCBI Taxonomy" id="2802395"/>
    <lineage>
        <taxon>Bacteria</taxon>
        <taxon>Pseudomonadati</taxon>
        <taxon>Pseudomonadota</taxon>
        <taxon>Alphaproteobacteria</taxon>
        <taxon>Acetobacterales</taxon>
        <taxon>Acidocellaceae</taxon>
        <taxon>Acidisoma</taxon>
    </lineage>
</organism>
<keyword evidence="2" id="KW-1185">Reference proteome</keyword>
<dbReference type="InterPro" id="IPR014057">
    <property type="entry name" value="HI1420"/>
</dbReference>
<evidence type="ECO:0000313" key="2">
    <source>
        <dbReference type="Proteomes" id="UP000721844"/>
    </source>
</evidence>
<evidence type="ECO:0000313" key="1">
    <source>
        <dbReference type="EMBL" id="MCB8880246.1"/>
    </source>
</evidence>
<dbReference type="RefSeq" id="WP_227306848.1">
    <property type="nucleotide sequence ID" value="NZ_JAESVA010000002.1"/>
</dbReference>
<dbReference type="PANTHER" id="PTHR40275">
    <property type="entry name" value="SSL7038 PROTEIN"/>
    <property type="match status" value="1"/>
</dbReference>
<name>A0A964E3A2_9PROT</name>
<dbReference type="SUPFAM" id="SSF47413">
    <property type="entry name" value="lambda repressor-like DNA-binding domains"/>
    <property type="match status" value="1"/>
</dbReference>